<feature type="transmembrane region" description="Helical" evidence="5">
    <location>
        <begin position="137"/>
        <end position="154"/>
    </location>
</feature>
<keyword evidence="3 5" id="KW-1133">Transmembrane helix</keyword>
<feature type="transmembrane region" description="Helical" evidence="5">
    <location>
        <begin position="160"/>
        <end position="178"/>
    </location>
</feature>
<feature type="domain" description="NADH:quinone oxidoreductase/Mrp antiporter transmembrane" evidence="7">
    <location>
        <begin position="154"/>
        <end position="457"/>
    </location>
</feature>
<feature type="transmembrane region" description="Helical" evidence="5">
    <location>
        <begin position="409"/>
        <end position="433"/>
    </location>
</feature>
<comment type="subcellular location">
    <subcellularLocation>
        <location evidence="5">Cell membrane</location>
        <topology evidence="5">Multi-pass membrane protein</topology>
    </subcellularLocation>
    <subcellularLocation>
        <location evidence="1">Endomembrane system</location>
        <topology evidence="1">Multi-pass membrane protein</topology>
    </subcellularLocation>
    <subcellularLocation>
        <location evidence="6">Membrane</location>
        <topology evidence="6">Multi-pass membrane protein</topology>
    </subcellularLocation>
</comment>
<keyword evidence="5" id="KW-1003">Cell membrane</keyword>
<dbReference type="EC" id="7.1.1.-" evidence="5"/>
<evidence type="ECO:0000256" key="3">
    <source>
        <dbReference type="ARBA" id="ARBA00022989"/>
    </source>
</evidence>
<accession>A0ABZ3FS72</accession>
<dbReference type="Proteomes" id="UP001442841">
    <property type="component" value="Chromosome"/>
</dbReference>
<organism evidence="8 9">
    <name type="scientific">Ammonicoccus fulvus</name>
    <dbReference type="NCBI Taxonomy" id="3138240"/>
    <lineage>
        <taxon>Bacteria</taxon>
        <taxon>Bacillati</taxon>
        <taxon>Actinomycetota</taxon>
        <taxon>Actinomycetes</taxon>
        <taxon>Propionibacteriales</taxon>
        <taxon>Propionibacteriaceae</taxon>
        <taxon>Ammonicoccus</taxon>
    </lineage>
</organism>
<proteinExistence type="inferred from homology"/>
<feature type="transmembrane region" description="Helical" evidence="5">
    <location>
        <begin position="304"/>
        <end position="323"/>
    </location>
</feature>
<comment type="similarity">
    <text evidence="5">Belongs to the complex I subunit 2 family.</text>
</comment>
<dbReference type="InterPro" id="IPR001750">
    <property type="entry name" value="ND/Mrp_TM"/>
</dbReference>
<evidence type="ECO:0000256" key="6">
    <source>
        <dbReference type="RuleBase" id="RU000320"/>
    </source>
</evidence>
<dbReference type="InterPro" id="IPR010096">
    <property type="entry name" value="NADH-Q_OxRdtase_suN/2"/>
</dbReference>
<evidence type="ECO:0000259" key="7">
    <source>
        <dbReference type="Pfam" id="PF00361"/>
    </source>
</evidence>
<keyword evidence="9" id="KW-1185">Reference proteome</keyword>
<comment type="catalytic activity">
    <reaction evidence="5">
        <text>a quinone + NADH + 5 H(+)(in) = a quinol + NAD(+) + 4 H(+)(out)</text>
        <dbReference type="Rhea" id="RHEA:57888"/>
        <dbReference type="ChEBI" id="CHEBI:15378"/>
        <dbReference type="ChEBI" id="CHEBI:24646"/>
        <dbReference type="ChEBI" id="CHEBI:57540"/>
        <dbReference type="ChEBI" id="CHEBI:57945"/>
        <dbReference type="ChEBI" id="CHEBI:132124"/>
    </reaction>
</comment>
<feature type="transmembrane region" description="Helical" evidence="5">
    <location>
        <begin position="234"/>
        <end position="259"/>
    </location>
</feature>
<gene>
    <name evidence="5 8" type="primary">nuoN</name>
    <name evidence="8" type="ORF">AADG42_16920</name>
</gene>
<dbReference type="Pfam" id="PF00361">
    <property type="entry name" value="Proton_antipo_M"/>
    <property type="match status" value="1"/>
</dbReference>
<feature type="transmembrane region" description="Helical" evidence="5">
    <location>
        <begin position="83"/>
        <end position="100"/>
    </location>
</feature>
<comment type="function">
    <text evidence="5">NDH-1 shuttles electrons from NADH, via FMN and iron-sulfur (Fe-S) centers, to quinones in the respiratory chain. The immediate electron acceptor for the enzyme in this species is believed to be a menaquinone. Couples the redox reaction to proton translocation (for every two electrons transferred, four hydrogen ions are translocated across the cytoplasmic membrane), and thus conserves the redox energy in a proton gradient.</text>
</comment>
<dbReference type="EMBL" id="CP154795">
    <property type="protein sequence ID" value="XAN08918.1"/>
    <property type="molecule type" value="Genomic_DNA"/>
</dbReference>
<keyword evidence="5" id="KW-0813">Transport</keyword>
<dbReference type="NCBIfam" id="TIGR01770">
    <property type="entry name" value="NDH_I_N"/>
    <property type="match status" value="1"/>
</dbReference>
<sequence length="523" mass="54973">MFTFEIPSIDYLQLAPLIVVFLGGCVGVGIETFARRGKRAGIQVPFTAFVLILALVFTIVNWAAGNLGIGAVRAIALDGPTHFIWTMLLVLTLFSLLIFAERRLGGGSTAFTPQAASVPGTPAEADAIKAKLEHTEIYPLLLFALTGMMLFPAANDLITMFVALEVLSLPLYLMAGMARRRRLLSQEAAVKYFLLGALSSAFFLMGAAFLYGYSGSLELGGISRAVTAQQGSEALLFGAMGLLAIGLLFKVGAVPFHSWTPDVYQGAPTPVTAFMAACTKIAAVGALLRVFYVALGGRVWDWQPLMAVIAVLTMIIGTIFAITQTDIKRLLAYSSVAHAGFLLTAVVGAAQAETGVGTGQLTSVGAVMFYLAAYGVATVGAFAIVTMVRNSGGEVTSIDGWAGLGRKSPGMAAAFALFLLSFAGIPLTSGFIGKWAVFAAAWNGGYGWLVVVAVLVSLVAAYIYLRLILVMFFSAPADDDIEVVTPSWMTSSVVAVGCIITVLLGILPGPLLDVATMAGEFLR</sequence>
<feature type="transmembrane region" description="Helical" evidence="5">
    <location>
        <begin position="364"/>
        <end position="388"/>
    </location>
</feature>
<comment type="subunit">
    <text evidence="5">NDH-1 is composed of 14 different subunits. Subunits NuoA, H, J, K, L, M, N constitute the membrane sector of the complex.</text>
</comment>
<evidence type="ECO:0000256" key="1">
    <source>
        <dbReference type="ARBA" id="ARBA00004127"/>
    </source>
</evidence>
<feature type="transmembrane region" description="Helical" evidence="5">
    <location>
        <begin position="330"/>
        <end position="352"/>
    </location>
</feature>
<feature type="transmembrane region" description="Helical" evidence="5">
    <location>
        <begin position="445"/>
        <end position="465"/>
    </location>
</feature>
<feature type="transmembrane region" description="Helical" evidence="5">
    <location>
        <begin position="190"/>
        <end position="214"/>
    </location>
</feature>
<feature type="transmembrane region" description="Helical" evidence="5">
    <location>
        <begin position="271"/>
        <end position="292"/>
    </location>
</feature>
<keyword evidence="4 5" id="KW-0472">Membrane</keyword>
<dbReference type="RefSeq" id="WP_425310350.1">
    <property type="nucleotide sequence ID" value="NZ_CP154795.1"/>
</dbReference>
<feature type="transmembrane region" description="Helical" evidence="5">
    <location>
        <begin position="486"/>
        <end position="507"/>
    </location>
</feature>
<evidence type="ECO:0000256" key="4">
    <source>
        <dbReference type="ARBA" id="ARBA00023136"/>
    </source>
</evidence>
<feature type="transmembrane region" description="Helical" evidence="5">
    <location>
        <begin position="42"/>
        <end position="63"/>
    </location>
</feature>
<keyword evidence="2 5" id="KW-0812">Transmembrane</keyword>
<evidence type="ECO:0000256" key="5">
    <source>
        <dbReference type="HAMAP-Rule" id="MF_00445"/>
    </source>
</evidence>
<protein>
    <recommendedName>
        <fullName evidence="5">NADH-quinone oxidoreductase subunit N</fullName>
        <ecNumber evidence="5">7.1.1.-</ecNumber>
    </recommendedName>
    <alternativeName>
        <fullName evidence="5">NADH dehydrogenase I subunit N</fullName>
    </alternativeName>
    <alternativeName>
        <fullName evidence="5">NDH-1 subunit N</fullName>
    </alternativeName>
</protein>
<dbReference type="HAMAP" id="MF_00445">
    <property type="entry name" value="NDH1_NuoN_1"/>
    <property type="match status" value="1"/>
</dbReference>
<reference evidence="8 9" key="1">
    <citation type="submission" date="2024-04" db="EMBL/GenBank/DDBJ databases">
        <title>Isolation of an actinomycete strain from pig manure.</title>
        <authorList>
            <person name="Gong T."/>
            <person name="Yu Z."/>
            <person name="An M."/>
            <person name="Wei C."/>
            <person name="Yang W."/>
            <person name="Liu L."/>
        </authorList>
    </citation>
    <scope>NUCLEOTIDE SEQUENCE [LARGE SCALE GENOMIC DNA]</scope>
    <source>
        <strain evidence="8 9">ZF39</strain>
    </source>
</reference>
<name>A0ABZ3FS72_9ACTN</name>
<evidence type="ECO:0000313" key="9">
    <source>
        <dbReference type="Proteomes" id="UP001442841"/>
    </source>
</evidence>
<keyword evidence="5" id="KW-1278">Translocase</keyword>
<dbReference type="NCBIfam" id="NF004441">
    <property type="entry name" value="PRK05777.1-4"/>
    <property type="match status" value="1"/>
</dbReference>
<keyword evidence="5" id="KW-0874">Quinone</keyword>
<evidence type="ECO:0000313" key="8">
    <source>
        <dbReference type="EMBL" id="XAN08918.1"/>
    </source>
</evidence>
<dbReference type="PANTHER" id="PTHR22773">
    <property type="entry name" value="NADH DEHYDROGENASE"/>
    <property type="match status" value="1"/>
</dbReference>
<evidence type="ECO:0000256" key="2">
    <source>
        <dbReference type="ARBA" id="ARBA00022692"/>
    </source>
</evidence>
<keyword evidence="5" id="KW-0520">NAD</keyword>
<feature type="transmembrane region" description="Helical" evidence="5">
    <location>
        <begin position="12"/>
        <end position="30"/>
    </location>
</feature>